<dbReference type="GO" id="GO:0042626">
    <property type="term" value="F:ATPase-coupled transmembrane transporter activity"/>
    <property type="evidence" value="ECO:0007669"/>
    <property type="project" value="TreeGrafter"/>
</dbReference>
<dbReference type="GO" id="GO:0005524">
    <property type="term" value="F:ATP binding"/>
    <property type="evidence" value="ECO:0007669"/>
    <property type="project" value="UniProtKB-KW"/>
</dbReference>
<dbReference type="eggNOG" id="COG1122">
    <property type="taxonomic scope" value="Bacteria"/>
</dbReference>
<dbReference type="CDD" id="cd03225">
    <property type="entry name" value="ABC_cobalt_CbiO_domain1"/>
    <property type="match status" value="1"/>
</dbReference>
<dbReference type="GO" id="GO:0015087">
    <property type="term" value="F:cobalt ion transmembrane transporter activity"/>
    <property type="evidence" value="ECO:0007669"/>
    <property type="project" value="UniProtKB-ARBA"/>
</dbReference>
<evidence type="ECO:0000256" key="2">
    <source>
        <dbReference type="ARBA" id="ARBA00005417"/>
    </source>
</evidence>
<dbReference type="RefSeq" id="WP_013486783.1">
    <property type="nucleotide sequence ID" value="NC_014829.1"/>
</dbReference>
<dbReference type="STRING" id="649639.Bcell_0152"/>
<dbReference type="InterPro" id="IPR050095">
    <property type="entry name" value="ECF_ABC_transporter_ATP-bd"/>
</dbReference>
<dbReference type="FunFam" id="3.40.50.300:FF:000224">
    <property type="entry name" value="Energy-coupling factor transporter ATP-binding protein EcfA"/>
    <property type="match status" value="1"/>
</dbReference>
<dbReference type="NCBIfam" id="TIGR04520">
    <property type="entry name" value="ECF_ATPase_1"/>
    <property type="match status" value="1"/>
</dbReference>
<evidence type="ECO:0000256" key="1">
    <source>
        <dbReference type="ARBA" id="ARBA00004202"/>
    </source>
</evidence>
<dbReference type="PROSITE" id="PS00211">
    <property type="entry name" value="ABC_TRANSPORTER_1"/>
    <property type="match status" value="1"/>
</dbReference>
<keyword evidence="4" id="KW-1003">Cell membrane</keyword>
<dbReference type="InterPro" id="IPR030947">
    <property type="entry name" value="EcfA_1"/>
</dbReference>
<keyword evidence="3" id="KW-0813">Transport</keyword>
<comment type="similarity">
    <text evidence="2">Belongs to the ABC transporter superfamily.</text>
</comment>
<dbReference type="NCBIfam" id="NF010167">
    <property type="entry name" value="PRK13648.1"/>
    <property type="match status" value="1"/>
</dbReference>
<dbReference type="InterPro" id="IPR015856">
    <property type="entry name" value="ABC_transpr_CbiO/EcfA_su"/>
</dbReference>
<dbReference type="OrthoDB" id="9784332at2"/>
<gene>
    <name evidence="10" type="ordered locus">Bcell_0152</name>
</gene>
<organism evidence="10 11">
    <name type="scientific">Evansella cellulosilytica (strain ATCC 21833 / DSM 2522 / FERM P-1141 / JCM 9156 / N-4)</name>
    <name type="common">Bacillus cellulosilyticus</name>
    <dbReference type="NCBI Taxonomy" id="649639"/>
    <lineage>
        <taxon>Bacteria</taxon>
        <taxon>Bacillati</taxon>
        <taxon>Bacillota</taxon>
        <taxon>Bacilli</taxon>
        <taxon>Bacillales</taxon>
        <taxon>Bacillaceae</taxon>
        <taxon>Evansella</taxon>
    </lineage>
</organism>
<dbReference type="GO" id="GO:0016887">
    <property type="term" value="F:ATP hydrolysis activity"/>
    <property type="evidence" value="ECO:0007669"/>
    <property type="project" value="InterPro"/>
</dbReference>
<evidence type="ECO:0000313" key="10">
    <source>
        <dbReference type="EMBL" id="ADU28442.1"/>
    </source>
</evidence>
<keyword evidence="6" id="KW-0067">ATP-binding</keyword>
<sequence>MSELLDIDHVCLRYNTEHDLALRNITLRIFEGENIAIVGHNGSGKSTLAKVICGVLQPTSGKMDVNGLNICDENYRSQISRYVSIVFQNPDNQIVAPTVEDDVAFSLENIGTPREEMIKRVQESISKLGLSGLEKTDPHHLSGGQKQRVALAGALAMRPKILVLDEATSMLDPKGRAEVQYYLNKINVEDRVTIISITHDLSVAMKADRIIVMKEGAIVADEKPSMILTNDHILKETSLKKPFMYEIIGELQARGVNFPETIHSEEELVSQLCKLKQRH</sequence>
<proteinExistence type="inferred from homology"/>
<evidence type="ECO:0000256" key="4">
    <source>
        <dbReference type="ARBA" id="ARBA00022475"/>
    </source>
</evidence>
<dbReference type="GO" id="GO:0043190">
    <property type="term" value="C:ATP-binding cassette (ABC) transporter complex"/>
    <property type="evidence" value="ECO:0007669"/>
    <property type="project" value="TreeGrafter"/>
</dbReference>
<accession>E6TTA2</accession>
<reference evidence="10" key="1">
    <citation type="submission" date="2010-12" db="EMBL/GenBank/DDBJ databases">
        <title>Complete sequence of Bacillus cellulosilyticus DSM 2522.</title>
        <authorList>
            <consortium name="US DOE Joint Genome Institute"/>
            <person name="Lucas S."/>
            <person name="Copeland A."/>
            <person name="Lapidus A."/>
            <person name="Cheng J.-F."/>
            <person name="Bruce D."/>
            <person name="Goodwin L."/>
            <person name="Pitluck S."/>
            <person name="Chertkov O."/>
            <person name="Detter J.C."/>
            <person name="Han C."/>
            <person name="Tapia R."/>
            <person name="Land M."/>
            <person name="Hauser L."/>
            <person name="Jeffries C."/>
            <person name="Kyrpides N."/>
            <person name="Ivanova N."/>
            <person name="Mikhailova N."/>
            <person name="Brumm P."/>
            <person name="Mead D."/>
            <person name="Woyke T."/>
        </authorList>
    </citation>
    <scope>NUCLEOTIDE SEQUENCE [LARGE SCALE GENOMIC DNA]</scope>
    <source>
        <strain evidence="10">DSM 2522</strain>
    </source>
</reference>
<dbReference type="PANTHER" id="PTHR43553">
    <property type="entry name" value="HEAVY METAL TRANSPORTER"/>
    <property type="match status" value="1"/>
</dbReference>
<keyword evidence="7" id="KW-1278">Translocase</keyword>
<dbReference type="EMBL" id="CP002394">
    <property type="protein sequence ID" value="ADU28442.1"/>
    <property type="molecule type" value="Genomic_DNA"/>
</dbReference>
<dbReference type="PANTHER" id="PTHR43553:SF24">
    <property type="entry name" value="ENERGY-COUPLING FACTOR TRANSPORTER ATP-BINDING PROTEIN ECFA1"/>
    <property type="match status" value="1"/>
</dbReference>
<dbReference type="Gene3D" id="3.40.50.300">
    <property type="entry name" value="P-loop containing nucleotide triphosphate hydrolases"/>
    <property type="match status" value="1"/>
</dbReference>
<evidence type="ECO:0000259" key="9">
    <source>
        <dbReference type="PROSITE" id="PS50893"/>
    </source>
</evidence>
<keyword evidence="5" id="KW-0547">Nucleotide-binding</keyword>
<name>E6TTA2_EVAC2</name>
<feature type="domain" description="ABC transporter" evidence="9">
    <location>
        <begin position="5"/>
        <end position="240"/>
    </location>
</feature>
<dbReference type="InterPro" id="IPR003593">
    <property type="entry name" value="AAA+_ATPase"/>
</dbReference>
<evidence type="ECO:0000256" key="8">
    <source>
        <dbReference type="ARBA" id="ARBA00023136"/>
    </source>
</evidence>
<keyword evidence="8" id="KW-0472">Membrane</keyword>
<keyword evidence="11" id="KW-1185">Reference proteome</keyword>
<evidence type="ECO:0000256" key="5">
    <source>
        <dbReference type="ARBA" id="ARBA00022741"/>
    </source>
</evidence>
<evidence type="ECO:0000256" key="6">
    <source>
        <dbReference type="ARBA" id="ARBA00022840"/>
    </source>
</evidence>
<dbReference type="Proteomes" id="UP000001401">
    <property type="component" value="Chromosome"/>
</dbReference>
<dbReference type="PROSITE" id="PS50893">
    <property type="entry name" value="ABC_TRANSPORTER_2"/>
    <property type="match status" value="1"/>
</dbReference>
<dbReference type="HOGENOM" id="CLU_000604_1_22_9"/>
<evidence type="ECO:0000256" key="3">
    <source>
        <dbReference type="ARBA" id="ARBA00022448"/>
    </source>
</evidence>
<evidence type="ECO:0000256" key="7">
    <source>
        <dbReference type="ARBA" id="ARBA00022967"/>
    </source>
</evidence>
<comment type="subcellular location">
    <subcellularLocation>
        <location evidence="1">Cell membrane</location>
        <topology evidence="1">Peripheral membrane protein</topology>
    </subcellularLocation>
</comment>
<dbReference type="AlphaFoldDB" id="E6TTA2"/>
<evidence type="ECO:0000313" key="11">
    <source>
        <dbReference type="Proteomes" id="UP000001401"/>
    </source>
</evidence>
<dbReference type="InterPro" id="IPR003439">
    <property type="entry name" value="ABC_transporter-like_ATP-bd"/>
</dbReference>
<protein>
    <submittedName>
        <fullName evidence="10">ABC transporter related protein</fullName>
    </submittedName>
</protein>
<dbReference type="SUPFAM" id="SSF52540">
    <property type="entry name" value="P-loop containing nucleoside triphosphate hydrolases"/>
    <property type="match status" value="1"/>
</dbReference>
<dbReference type="InterPro" id="IPR027417">
    <property type="entry name" value="P-loop_NTPase"/>
</dbReference>
<dbReference type="SMART" id="SM00382">
    <property type="entry name" value="AAA"/>
    <property type="match status" value="1"/>
</dbReference>
<dbReference type="Pfam" id="PF00005">
    <property type="entry name" value="ABC_tran"/>
    <property type="match status" value="1"/>
</dbReference>
<dbReference type="KEGG" id="bco:Bcell_0152"/>
<dbReference type="InterPro" id="IPR017871">
    <property type="entry name" value="ABC_transporter-like_CS"/>
</dbReference>